<feature type="domain" description="Nudix hydrolase" evidence="3">
    <location>
        <begin position="72"/>
        <end position="200"/>
    </location>
</feature>
<protein>
    <submittedName>
        <fullName evidence="4">ADP-ribose pyrophosphatase YjhB (NUDIX family)</fullName>
    </submittedName>
</protein>
<comment type="caution">
    <text evidence="4">The sequence shown here is derived from an EMBL/GenBank/DDBJ whole genome shotgun (WGS) entry which is preliminary data.</text>
</comment>
<evidence type="ECO:0000256" key="1">
    <source>
        <dbReference type="ARBA" id="ARBA00022801"/>
    </source>
</evidence>
<dbReference type="GO" id="GO:0006167">
    <property type="term" value="P:AMP biosynthetic process"/>
    <property type="evidence" value="ECO:0007669"/>
    <property type="project" value="TreeGrafter"/>
</dbReference>
<name>A0A4R2EVF5_9BACT</name>
<dbReference type="PROSITE" id="PS00893">
    <property type="entry name" value="NUDIX_BOX"/>
    <property type="match status" value="1"/>
</dbReference>
<evidence type="ECO:0000256" key="2">
    <source>
        <dbReference type="RuleBase" id="RU003476"/>
    </source>
</evidence>
<reference evidence="4 5" key="1">
    <citation type="submission" date="2019-03" db="EMBL/GenBank/DDBJ databases">
        <title>Genomic Encyclopedia of Archaeal and Bacterial Type Strains, Phase II (KMG-II): from individual species to whole genera.</title>
        <authorList>
            <person name="Goeker M."/>
        </authorList>
    </citation>
    <scope>NUCLEOTIDE SEQUENCE [LARGE SCALE GENOMIC DNA]</scope>
    <source>
        <strain evidence="4 5">RL-C</strain>
    </source>
</reference>
<dbReference type="GO" id="GO:0004081">
    <property type="term" value="F:bis(5'-nucleosyl)-tetraphosphatase (asymmetrical) activity"/>
    <property type="evidence" value="ECO:0007669"/>
    <property type="project" value="TreeGrafter"/>
</dbReference>
<dbReference type="PRINTS" id="PR00502">
    <property type="entry name" value="NUDIXFAMILY"/>
</dbReference>
<dbReference type="PANTHER" id="PTHR21340">
    <property type="entry name" value="DIADENOSINE 5,5-P1,P4-TETRAPHOSPHATE PYROPHOSPHOHYDROLASE MUTT"/>
    <property type="match status" value="1"/>
</dbReference>
<dbReference type="GO" id="GO:0006754">
    <property type="term" value="P:ATP biosynthetic process"/>
    <property type="evidence" value="ECO:0007669"/>
    <property type="project" value="TreeGrafter"/>
</dbReference>
<dbReference type="InterPro" id="IPR000086">
    <property type="entry name" value="NUDIX_hydrolase_dom"/>
</dbReference>
<organism evidence="4 5">
    <name type="scientific">Acetobacteroides hydrogenigenes</name>
    <dbReference type="NCBI Taxonomy" id="979970"/>
    <lineage>
        <taxon>Bacteria</taxon>
        <taxon>Pseudomonadati</taxon>
        <taxon>Bacteroidota</taxon>
        <taxon>Bacteroidia</taxon>
        <taxon>Bacteroidales</taxon>
        <taxon>Rikenellaceae</taxon>
        <taxon>Acetobacteroides</taxon>
    </lineage>
</organism>
<comment type="similarity">
    <text evidence="2">Belongs to the Nudix hydrolase family.</text>
</comment>
<accession>A0A4R2EVF5</accession>
<dbReference type="PROSITE" id="PS51462">
    <property type="entry name" value="NUDIX"/>
    <property type="match status" value="1"/>
</dbReference>
<keyword evidence="1 2" id="KW-0378">Hydrolase</keyword>
<evidence type="ECO:0000313" key="5">
    <source>
        <dbReference type="Proteomes" id="UP000294830"/>
    </source>
</evidence>
<dbReference type="AlphaFoldDB" id="A0A4R2EVF5"/>
<dbReference type="InterPro" id="IPR051325">
    <property type="entry name" value="Nudix_hydrolase_domain"/>
</dbReference>
<dbReference type="CDD" id="cd03673">
    <property type="entry name" value="NUDIX_Ap6A_hydrolase"/>
    <property type="match status" value="1"/>
</dbReference>
<dbReference type="Pfam" id="PF00293">
    <property type="entry name" value="NUDIX"/>
    <property type="match status" value="1"/>
</dbReference>
<dbReference type="SUPFAM" id="SSF55811">
    <property type="entry name" value="Nudix"/>
    <property type="match status" value="1"/>
</dbReference>
<dbReference type="PANTHER" id="PTHR21340:SF0">
    <property type="entry name" value="BIS(5'-NUCLEOSYL)-TETRAPHOSPHATASE [ASYMMETRICAL]"/>
    <property type="match status" value="1"/>
</dbReference>
<evidence type="ECO:0000259" key="3">
    <source>
        <dbReference type="PROSITE" id="PS51462"/>
    </source>
</evidence>
<dbReference type="InterPro" id="IPR020084">
    <property type="entry name" value="NUDIX_hydrolase_CS"/>
</dbReference>
<gene>
    <name evidence="4" type="ORF">CLV25_101353</name>
</gene>
<sequence>MKKIYFNDRFIGVAGLDHAVSSAEGMEQILVTDCKDIPNLVKYFDDTPSIVGLILKGADKKKIFRAVRACFTGIEAAGGLVVNPRGEVLMIYRYDRWDLPKGKVERGEDVEDAAVREVEEECGIADLTVEAKLCKTYHVYAMYGKRMFKTTHWYLMRHDGSGALIPQTEEAITDARWVAADDLSGCLESTYQTILEVFRSAGKGL</sequence>
<dbReference type="RefSeq" id="WP_165876958.1">
    <property type="nucleotide sequence ID" value="NZ_SLWB01000001.1"/>
</dbReference>
<dbReference type="Gene3D" id="3.90.79.10">
    <property type="entry name" value="Nucleoside Triphosphate Pyrophosphohydrolase"/>
    <property type="match status" value="1"/>
</dbReference>
<dbReference type="InterPro" id="IPR020476">
    <property type="entry name" value="Nudix_hydrolase"/>
</dbReference>
<proteinExistence type="inferred from homology"/>
<dbReference type="InterPro" id="IPR015797">
    <property type="entry name" value="NUDIX_hydrolase-like_dom_sf"/>
</dbReference>
<evidence type="ECO:0000313" key="4">
    <source>
        <dbReference type="EMBL" id="TCN73134.1"/>
    </source>
</evidence>
<dbReference type="EMBL" id="SLWB01000001">
    <property type="protein sequence ID" value="TCN73134.1"/>
    <property type="molecule type" value="Genomic_DNA"/>
</dbReference>
<dbReference type="Proteomes" id="UP000294830">
    <property type="component" value="Unassembled WGS sequence"/>
</dbReference>
<keyword evidence="5" id="KW-1185">Reference proteome</keyword>